<proteinExistence type="predicted"/>
<keyword evidence="1" id="KW-0175">Coiled coil</keyword>
<feature type="coiled-coil region" evidence="1">
    <location>
        <begin position="261"/>
        <end position="302"/>
    </location>
</feature>
<evidence type="ECO:0000313" key="4">
    <source>
        <dbReference type="Proteomes" id="UP000800041"/>
    </source>
</evidence>
<sequence length="429" mass="48479">MALPYTSTTSTTVQLEHSDRFDSSLHNPGISESTLTTLGKGQAEKRHVKASATLQALYKLKTSERPLASPTTSFSFTRTVANGTPAMSHRPGSALSLQHQTTLSTPPVAHVRRDVRISPVEDRRSNPSPFPERQMTDSSSELHQLEARVQNLEDFIYSVVEDIREAHTAAVSAIQSQSSLQAALSSKNEALVKATAEKEAAAFSHQSRQLEILDLRRQFQDREFDLAAERKQRKAAETEKATLLTLFREEKSAHAGAQASLEELSVCLKNLDEERKEVVEERDELEKRIDVETKKHRTANAAHAGHVKRLKKKLEKAEKFEKVFEIWKWKAVSEGSEQSAAGKTLQLAAAFKTVYRLQWLCANVGIDTTLKRQEFEMDGEDDREIPLVTWSPRDFRERYRKDGETYEGFMLHMAELENAECRNGDFYCS</sequence>
<reference evidence="3" key="1">
    <citation type="journal article" date="2020" name="Stud. Mycol.">
        <title>101 Dothideomycetes genomes: a test case for predicting lifestyles and emergence of pathogens.</title>
        <authorList>
            <person name="Haridas S."/>
            <person name="Albert R."/>
            <person name="Binder M."/>
            <person name="Bloem J."/>
            <person name="Labutti K."/>
            <person name="Salamov A."/>
            <person name="Andreopoulos B."/>
            <person name="Baker S."/>
            <person name="Barry K."/>
            <person name="Bills G."/>
            <person name="Bluhm B."/>
            <person name="Cannon C."/>
            <person name="Castanera R."/>
            <person name="Culley D."/>
            <person name="Daum C."/>
            <person name="Ezra D."/>
            <person name="Gonzalez J."/>
            <person name="Henrissat B."/>
            <person name="Kuo A."/>
            <person name="Liang C."/>
            <person name="Lipzen A."/>
            <person name="Lutzoni F."/>
            <person name="Magnuson J."/>
            <person name="Mondo S."/>
            <person name="Nolan M."/>
            <person name="Ohm R."/>
            <person name="Pangilinan J."/>
            <person name="Park H.-J."/>
            <person name="Ramirez L."/>
            <person name="Alfaro M."/>
            <person name="Sun H."/>
            <person name="Tritt A."/>
            <person name="Yoshinaga Y."/>
            <person name="Zwiers L.-H."/>
            <person name="Turgeon B."/>
            <person name="Goodwin S."/>
            <person name="Spatafora J."/>
            <person name="Crous P."/>
            <person name="Grigoriev I."/>
        </authorList>
    </citation>
    <scope>NUCLEOTIDE SEQUENCE</scope>
    <source>
        <strain evidence="3">CBS 113979</strain>
    </source>
</reference>
<keyword evidence="4" id="KW-1185">Reference proteome</keyword>
<dbReference type="Proteomes" id="UP000800041">
    <property type="component" value="Unassembled WGS sequence"/>
</dbReference>
<gene>
    <name evidence="3" type="ORF">K402DRAFT_457804</name>
</gene>
<dbReference type="EMBL" id="ML977193">
    <property type="protein sequence ID" value="KAF1981832.1"/>
    <property type="molecule type" value="Genomic_DNA"/>
</dbReference>
<feature type="region of interest" description="Disordered" evidence="2">
    <location>
        <begin position="1"/>
        <end position="28"/>
    </location>
</feature>
<evidence type="ECO:0000313" key="3">
    <source>
        <dbReference type="EMBL" id="KAF1981832.1"/>
    </source>
</evidence>
<accession>A0A6G1GLX5</accession>
<evidence type="ECO:0000256" key="2">
    <source>
        <dbReference type="SAM" id="MobiDB-lite"/>
    </source>
</evidence>
<organism evidence="3 4">
    <name type="scientific">Aulographum hederae CBS 113979</name>
    <dbReference type="NCBI Taxonomy" id="1176131"/>
    <lineage>
        <taxon>Eukaryota</taxon>
        <taxon>Fungi</taxon>
        <taxon>Dikarya</taxon>
        <taxon>Ascomycota</taxon>
        <taxon>Pezizomycotina</taxon>
        <taxon>Dothideomycetes</taxon>
        <taxon>Pleosporomycetidae</taxon>
        <taxon>Aulographales</taxon>
        <taxon>Aulographaceae</taxon>
    </lineage>
</organism>
<feature type="region of interest" description="Disordered" evidence="2">
    <location>
        <begin position="119"/>
        <end position="139"/>
    </location>
</feature>
<protein>
    <submittedName>
        <fullName evidence="3">Uncharacterized protein</fullName>
    </submittedName>
</protein>
<evidence type="ECO:0000256" key="1">
    <source>
        <dbReference type="SAM" id="Coils"/>
    </source>
</evidence>
<feature type="compositionally biased region" description="Polar residues" evidence="2">
    <location>
        <begin position="1"/>
        <end position="15"/>
    </location>
</feature>
<dbReference type="AlphaFoldDB" id="A0A6G1GLX5"/>
<name>A0A6G1GLX5_9PEZI</name>